<organism evidence="2 3">
    <name type="scientific">Acanthochromis polyacanthus</name>
    <name type="common">spiny chromis</name>
    <dbReference type="NCBI Taxonomy" id="80966"/>
    <lineage>
        <taxon>Eukaryota</taxon>
        <taxon>Metazoa</taxon>
        <taxon>Chordata</taxon>
        <taxon>Craniata</taxon>
        <taxon>Vertebrata</taxon>
        <taxon>Euteleostomi</taxon>
        <taxon>Actinopterygii</taxon>
        <taxon>Neopterygii</taxon>
        <taxon>Teleostei</taxon>
        <taxon>Neoteleostei</taxon>
        <taxon>Acanthomorphata</taxon>
        <taxon>Ovalentaria</taxon>
        <taxon>Pomacentridae</taxon>
        <taxon>Acanthochromis</taxon>
    </lineage>
</organism>
<accession>A0A3Q1FFK8</accession>
<keyword evidence="1" id="KW-0732">Signal</keyword>
<dbReference type="AlphaFoldDB" id="A0A3Q1FFK8"/>
<evidence type="ECO:0000256" key="1">
    <source>
        <dbReference type="SAM" id="SignalP"/>
    </source>
</evidence>
<dbReference type="InParanoid" id="A0A3Q1FFK8"/>
<dbReference type="STRING" id="80966.ENSAPOP00000016676"/>
<reference evidence="2" key="2">
    <citation type="submission" date="2025-09" db="UniProtKB">
        <authorList>
            <consortium name="Ensembl"/>
        </authorList>
    </citation>
    <scope>IDENTIFICATION</scope>
</reference>
<evidence type="ECO:0008006" key="4">
    <source>
        <dbReference type="Google" id="ProtNLM"/>
    </source>
</evidence>
<dbReference type="GeneTree" id="ENSGT00940000176858"/>
<name>A0A3Q1FFK8_9TELE</name>
<reference evidence="2" key="1">
    <citation type="submission" date="2025-08" db="UniProtKB">
        <authorList>
            <consortium name="Ensembl"/>
        </authorList>
    </citation>
    <scope>IDENTIFICATION</scope>
</reference>
<feature type="signal peptide" evidence="1">
    <location>
        <begin position="1"/>
        <end position="25"/>
    </location>
</feature>
<evidence type="ECO:0000313" key="3">
    <source>
        <dbReference type="Proteomes" id="UP000257200"/>
    </source>
</evidence>
<protein>
    <recommendedName>
        <fullName evidence="4">Chemokine interleukin-8-like domain-containing protein</fullName>
    </recommendedName>
</protein>
<sequence length="114" mass="13085">MALSQRNCVVLLVFVAAVCMELYQAQIVLGRCSCPVTIKFIKGNFSDFQVLERRPGCDKTELVSENSTERICLNTMGNLAKAFLKCWERINKDESRKMECIERKRKADDRTSED</sequence>
<dbReference type="Ensembl" id="ENSAPOT00000025723.1">
    <property type="protein sequence ID" value="ENSAPOP00000016676.1"/>
    <property type="gene ID" value="ENSAPOG00000019792.1"/>
</dbReference>
<evidence type="ECO:0000313" key="2">
    <source>
        <dbReference type="Ensembl" id="ENSAPOP00000016676.1"/>
    </source>
</evidence>
<proteinExistence type="predicted"/>
<dbReference type="Proteomes" id="UP000257200">
    <property type="component" value="Unplaced"/>
</dbReference>
<keyword evidence="3" id="KW-1185">Reference proteome</keyword>
<feature type="chain" id="PRO_5018737455" description="Chemokine interleukin-8-like domain-containing protein" evidence="1">
    <location>
        <begin position="26"/>
        <end position="114"/>
    </location>
</feature>
<dbReference type="Gene3D" id="2.40.50.40">
    <property type="match status" value="1"/>
</dbReference>